<feature type="domain" description="Pyrroline-5-carboxylate reductase catalytic N-terminal" evidence="9">
    <location>
        <begin position="3"/>
        <end position="98"/>
    </location>
</feature>
<feature type="binding site" evidence="7">
    <location>
        <position position="55"/>
    </location>
    <ligand>
        <name>NADPH</name>
        <dbReference type="ChEBI" id="CHEBI:57783"/>
    </ligand>
</feature>
<dbReference type="OrthoDB" id="9805754at2"/>
<evidence type="ECO:0000313" key="11">
    <source>
        <dbReference type="EMBL" id="TWT25584.1"/>
    </source>
</evidence>
<reference evidence="11 12" key="1">
    <citation type="submission" date="2019-08" db="EMBL/GenBank/DDBJ databases">
        <authorList>
            <person name="Lei W."/>
        </authorList>
    </citation>
    <scope>NUCLEOTIDE SEQUENCE [LARGE SCALE GENOMIC DNA]</scope>
    <source>
        <strain evidence="11 12">CCUG 58627</strain>
    </source>
</reference>
<dbReference type="EMBL" id="VOHM01000011">
    <property type="protein sequence ID" value="TWT25584.1"/>
    <property type="molecule type" value="Genomic_DNA"/>
</dbReference>
<dbReference type="NCBIfam" id="TIGR00112">
    <property type="entry name" value="proC"/>
    <property type="match status" value="1"/>
</dbReference>
<proteinExistence type="inferred from homology"/>
<dbReference type="Proteomes" id="UP000320791">
    <property type="component" value="Unassembled WGS sequence"/>
</dbReference>
<dbReference type="InterPro" id="IPR008927">
    <property type="entry name" value="6-PGluconate_DH-like_C_sf"/>
</dbReference>
<dbReference type="Pfam" id="PF03807">
    <property type="entry name" value="F420_oxidored"/>
    <property type="match status" value="1"/>
</dbReference>
<comment type="pathway">
    <text evidence="5 8">Amino-acid biosynthesis; L-proline biosynthesis; L-proline from L-glutamate 5-semialdehyde: step 1/1.</text>
</comment>
<protein>
    <recommendedName>
        <fullName evidence="5 6">Pyrroline-5-carboxylate reductase</fullName>
        <shortName evidence="5">P5C reductase</shortName>
        <shortName evidence="5">P5CR</shortName>
        <ecNumber evidence="5 6">1.5.1.2</ecNumber>
    </recommendedName>
    <alternativeName>
        <fullName evidence="5">PCA reductase</fullName>
    </alternativeName>
</protein>
<comment type="similarity">
    <text evidence="1 5 8">Belongs to the pyrroline-5-carboxylate reductase family.</text>
</comment>
<dbReference type="PANTHER" id="PTHR11645">
    <property type="entry name" value="PYRROLINE-5-CARBOXYLATE REDUCTASE"/>
    <property type="match status" value="1"/>
</dbReference>
<evidence type="ECO:0000313" key="12">
    <source>
        <dbReference type="Proteomes" id="UP000320791"/>
    </source>
</evidence>
<keyword evidence="5 8" id="KW-0641">Proline biosynthesis</keyword>
<evidence type="ECO:0000259" key="9">
    <source>
        <dbReference type="Pfam" id="PF03807"/>
    </source>
</evidence>
<dbReference type="SUPFAM" id="SSF51735">
    <property type="entry name" value="NAD(P)-binding Rossmann-fold domains"/>
    <property type="match status" value="1"/>
</dbReference>
<dbReference type="GO" id="GO:0005737">
    <property type="term" value="C:cytoplasm"/>
    <property type="evidence" value="ECO:0007669"/>
    <property type="project" value="UniProtKB-SubCell"/>
</dbReference>
<dbReference type="InterPro" id="IPR036291">
    <property type="entry name" value="NAD(P)-bd_dom_sf"/>
</dbReference>
<dbReference type="PANTHER" id="PTHR11645:SF0">
    <property type="entry name" value="PYRROLINE-5-CARBOXYLATE REDUCTASE 3"/>
    <property type="match status" value="1"/>
</dbReference>
<keyword evidence="2 5" id="KW-0521">NADP</keyword>
<dbReference type="InterPro" id="IPR000304">
    <property type="entry name" value="Pyrroline-COOH_reductase"/>
</dbReference>
<evidence type="ECO:0000256" key="1">
    <source>
        <dbReference type="ARBA" id="ARBA00005525"/>
    </source>
</evidence>
<evidence type="ECO:0000256" key="5">
    <source>
        <dbReference type="HAMAP-Rule" id="MF_01925"/>
    </source>
</evidence>
<keyword evidence="3 5" id="KW-0560">Oxidoreductase</keyword>
<evidence type="ECO:0000256" key="3">
    <source>
        <dbReference type="ARBA" id="ARBA00023002"/>
    </source>
</evidence>
<evidence type="ECO:0000256" key="6">
    <source>
        <dbReference type="NCBIfam" id="TIGR00112"/>
    </source>
</evidence>
<dbReference type="PIRSF" id="PIRSF000193">
    <property type="entry name" value="Pyrrol-5-carb_rd"/>
    <property type="match status" value="1"/>
</dbReference>
<dbReference type="InterPro" id="IPR053790">
    <property type="entry name" value="P5CR-like_CS"/>
</dbReference>
<dbReference type="UniPathway" id="UPA00098">
    <property type="reaction ID" value="UER00361"/>
</dbReference>
<evidence type="ECO:0000256" key="2">
    <source>
        <dbReference type="ARBA" id="ARBA00022857"/>
    </source>
</evidence>
<dbReference type="InterPro" id="IPR028939">
    <property type="entry name" value="P5C_Rdtase_cat_N"/>
</dbReference>
<dbReference type="Gene3D" id="3.40.50.720">
    <property type="entry name" value="NAD(P)-binding Rossmann-like Domain"/>
    <property type="match status" value="1"/>
</dbReference>
<dbReference type="InterPro" id="IPR029036">
    <property type="entry name" value="P5CR_dimer"/>
</dbReference>
<dbReference type="GO" id="GO:0004735">
    <property type="term" value="F:pyrroline-5-carboxylate reductase activity"/>
    <property type="evidence" value="ECO:0007669"/>
    <property type="project" value="UniProtKB-UniRule"/>
</dbReference>
<dbReference type="Pfam" id="PF14748">
    <property type="entry name" value="P5CR_dimer"/>
    <property type="match status" value="1"/>
</dbReference>
<sequence length="276" mass="28494">MTRIAVIGGGKIGEALIAGLIAGGEPPKGIAVTNPDPARGQELAAAYGVVDFTDNSQAVDGVDYVFLCVKPKDTIAVLAEIADVVDENEIDTTVISMAGGITLRALEDAVPVGTPVIRVMPNTPMLVGQGVSAVAPGRFAGEEKLEQVRELLASVGTVVVVSESEMDAVTALSGSSPAYAFLVAEAMIDAGVSLGLNRTMARELTVGALYGAAAMLKETDREPSSLRADVCSPGGTTIAAIRKLEECGLRKAFYDATEACARRSKELGQDSPAEKN</sequence>
<dbReference type="Gene3D" id="1.10.3730.10">
    <property type="entry name" value="ProC C-terminal domain-like"/>
    <property type="match status" value="1"/>
</dbReference>
<feature type="domain" description="Pyrroline-5-carboxylate reductase dimerisation" evidence="10">
    <location>
        <begin position="163"/>
        <end position="267"/>
    </location>
</feature>
<dbReference type="EC" id="1.5.1.2" evidence="5 6"/>
<dbReference type="AlphaFoldDB" id="A0A5C5UHD9"/>
<dbReference type="PROSITE" id="PS00521">
    <property type="entry name" value="P5CR"/>
    <property type="match status" value="1"/>
</dbReference>
<evidence type="ECO:0000259" key="10">
    <source>
        <dbReference type="Pfam" id="PF14748"/>
    </source>
</evidence>
<dbReference type="SUPFAM" id="SSF48179">
    <property type="entry name" value="6-phosphogluconate dehydrogenase C-terminal domain-like"/>
    <property type="match status" value="1"/>
</dbReference>
<gene>
    <name evidence="5 11" type="primary">proC</name>
    <name evidence="11" type="ORF">FRX94_06350</name>
</gene>
<dbReference type="FunFam" id="1.10.3730.10:FF:000001">
    <property type="entry name" value="Pyrroline-5-carboxylate reductase"/>
    <property type="match status" value="1"/>
</dbReference>
<comment type="caution">
    <text evidence="11">The sequence shown here is derived from an EMBL/GenBank/DDBJ whole genome shotgun (WGS) entry which is preliminary data.</text>
</comment>
<dbReference type="HAMAP" id="MF_01925">
    <property type="entry name" value="P5C_reductase"/>
    <property type="match status" value="1"/>
</dbReference>
<keyword evidence="12" id="KW-1185">Reference proteome</keyword>
<comment type="function">
    <text evidence="4 5">Catalyzes the reduction of 1-pyrroline-5-carboxylate (PCA) to L-proline.</text>
</comment>
<evidence type="ECO:0000256" key="7">
    <source>
        <dbReference type="PIRSR" id="PIRSR000193-1"/>
    </source>
</evidence>
<organism evidence="11 12">
    <name type="scientific">Corynebacterium canis</name>
    <dbReference type="NCBI Taxonomy" id="679663"/>
    <lineage>
        <taxon>Bacteria</taxon>
        <taxon>Bacillati</taxon>
        <taxon>Actinomycetota</taxon>
        <taxon>Actinomycetes</taxon>
        <taxon>Mycobacteriales</taxon>
        <taxon>Corynebacteriaceae</taxon>
        <taxon>Corynebacterium</taxon>
    </lineage>
</organism>
<dbReference type="GO" id="GO:0055129">
    <property type="term" value="P:L-proline biosynthetic process"/>
    <property type="evidence" value="ECO:0007669"/>
    <property type="project" value="UniProtKB-UniRule"/>
</dbReference>
<dbReference type="RefSeq" id="WP_146324295.1">
    <property type="nucleotide sequence ID" value="NZ_BAABLR010000072.1"/>
</dbReference>
<comment type="catalytic activity">
    <reaction evidence="5">
        <text>L-proline + NAD(+) = (S)-1-pyrroline-5-carboxylate + NADH + 2 H(+)</text>
        <dbReference type="Rhea" id="RHEA:14105"/>
        <dbReference type="ChEBI" id="CHEBI:15378"/>
        <dbReference type="ChEBI" id="CHEBI:17388"/>
        <dbReference type="ChEBI" id="CHEBI:57540"/>
        <dbReference type="ChEBI" id="CHEBI:57945"/>
        <dbReference type="ChEBI" id="CHEBI:60039"/>
        <dbReference type="EC" id="1.5.1.2"/>
    </reaction>
</comment>
<keyword evidence="5 8" id="KW-0028">Amino-acid biosynthesis</keyword>
<comment type="catalytic activity">
    <reaction evidence="5 8">
        <text>L-proline + NADP(+) = (S)-1-pyrroline-5-carboxylate + NADPH + 2 H(+)</text>
        <dbReference type="Rhea" id="RHEA:14109"/>
        <dbReference type="ChEBI" id="CHEBI:15378"/>
        <dbReference type="ChEBI" id="CHEBI:17388"/>
        <dbReference type="ChEBI" id="CHEBI:57783"/>
        <dbReference type="ChEBI" id="CHEBI:58349"/>
        <dbReference type="ChEBI" id="CHEBI:60039"/>
        <dbReference type="EC" id="1.5.1.2"/>
    </reaction>
</comment>
<accession>A0A5C5UHD9</accession>
<evidence type="ECO:0000256" key="4">
    <source>
        <dbReference type="ARBA" id="ARBA00058118"/>
    </source>
</evidence>
<comment type="subcellular location">
    <subcellularLocation>
        <location evidence="5">Cytoplasm</location>
    </subcellularLocation>
</comment>
<keyword evidence="5" id="KW-0963">Cytoplasm</keyword>
<name>A0A5C5UHD9_9CORY</name>
<evidence type="ECO:0000256" key="8">
    <source>
        <dbReference type="RuleBase" id="RU003903"/>
    </source>
</evidence>